<feature type="domain" description="G-protein coupled receptors family 3 profile" evidence="11">
    <location>
        <begin position="490"/>
        <end position="776"/>
    </location>
</feature>
<keyword evidence="7" id="KW-0325">Glycoprotein</keyword>
<feature type="transmembrane region" description="Helical" evidence="9">
    <location>
        <begin position="492"/>
        <end position="514"/>
    </location>
</feature>
<dbReference type="Proteomes" id="UP001212152">
    <property type="component" value="Unassembled WGS sequence"/>
</dbReference>
<evidence type="ECO:0000256" key="3">
    <source>
        <dbReference type="ARBA" id="ARBA00022989"/>
    </source>
</evidence>
<keyword evidence="3 9" id="KW-1133">Transmembrane helix</keyword>
<dbReference type="InterPro" id="IPR001828">
    <property type="entry name" value="ANF_lig-bd_rcpt"/>
</dbReference>
<comment type="subcellular location">
    <subcellularLocation>
        <location evidence="1">Membrane</location>
        <topology evidence="1">Multi-pass membrane protein</topology>
    </subcellularLocation>
</comment>
<feature type="transmembrane region" description="Helical" evidence="9">
    <location>
        <begin position="670"/>
        <end position="689"/>
    </location>
</feature>
<dbReference type="AlphaFoldDB" id="A0AAD5TUD5"/>
<evidence type="ECO:0000256" key="4">
    <source>
        <dbReference type="ARBA" id="ARBA00023040"/>
    </source>
</evidence>
<evidence type="ECO:0000256" key="6">
    <source>
        <dbReference type="ARBA" id="ARBA00023170"/>
    </source>
</evidence>
<proteinExistence type="predicted"/>
<dbReference type="PANTHER" id="PTHR10519">
    <property type="entry name" value="GABA-B RECEPTOR"/>
    <property type="match status" value="1"/>
</dbReference>
<name>A0AAD5TUD5_9FUNG</name>
<dbReference type="SUPFAM" id="SSF53822">
    <property type="entry name" value="Periplasmic binding protein-like I"/>
    <property type="match status" value="1"/>
</dbReference>
<dbReference type="PRINTS" id="PR00248">
    <property type="entry name" value="GPCRMGR"/>
</dbReference>
<dbReference type="InterPro" id="IPR002455">
    <property type="entry name" value="GPCR3_GABA-B"/>
</dbReference>
<dbReference type="GO" id="GO:0038039">
    <property type="term" value="C:G protein-coupled receptor heterodimeric complex"/>
    <property type="evidence" value="ECO:0007669"/>
    <property type="project" value="TreeGrafter"/>
</dbReference>
<sequence length="979" mass="105451">MRKNIAITLLGSLLLALTIPAALVVPNAPSPALPGKVNELSLGFIWPLDDGDLANDAVIAMRVMEAAVAYVNNDSDILPDAKIKLIAVDSGSTQADGIKAAYTVSTQGIFAMVGPMYSLQAPYTALVAGGFNIPNCIPEAATTALTDRNQYPNTFRFVSNALTTCKRIMSYVNAMGWTKIAFVYSAQNFGAAYVTGIVAQAHQYGIKILTQQSFNANGNLDDVDLQSAVSLIQSSNARIIIAAGLEDEITSLWMKAYYNGLVTADFVWITPNGILDTPWGSYAAYSGRTVLDFLGPEVANLTGVVMATDLLADETTPQYGLFIQQYLAMLTPDELSNENYADYYSNEESLWDCAMSIFYGYDELLKTNSTLNSAMLVHADYTAPKDPSVPWNMQPFTNISIFNTNKTGLAGPYLFDLGDYTYYHTEMMIEASVFKDGEWDVYPSAADFGGPNMDQIELHPENFAFFGGSTVVPPDLAPPERFNPAWNSAQGAAFSAVAVFLILAHALAGATVWSNRYKAVIKRGSWKSLFLIAMGLAIIDVAPLLYVGTVKNGVCVAQPFVLNIGFGLVFSNLMAKTWRVFRVSLRIAGKHSNRVIFLTSIVQIFNNRKMMSRPISDIQIIIFTSAILAVECVLSIIWVAVSTPVPTTLWLNDVQLVVVCKSPNDTFQQAMTWICVVFNGSLLALTTILSFSTRKVVSEYNETKWIGLSVYNIVAVSALFIPLVYTTAFASFAFALRNIALLVGSGVTGACIFGPKFLVLLRSRHKRPAAQATTFSRTAMGSSAAKMYVSGTRDNLAHRATVAQARKIQSLQLASVPCLLTGTGGVFGLIARWRNANIISSPGCICVEFLEDGTSSGKIMAFRTENAICRSGTTAGTASASSAANLSSHIVDAAEKGNHADSFLGKESVVSAPHVEEMEITFIIETLDGRLELGVTPSIAADLGKHIQGAASVHGTAKSATSATDLSVRKSMYKAANSP</sequence>
<feature type="signal peptide" evidence="10">
    <location>
        <begin position="1"/>
        <end position="24"/>
    </location>
</feature>
<keyword evidence="8" id="KW-0807">Transducer</keyword>
<keyword evidence="13" id="KW-1185">Reference proteome</keyword>
<keyword evidence="6" id="KW-0675">Receptor</keyword>
<evidence type="ECO:0000256" key="8">
    <source>
        <dbReference type="ARBA" id="ARBA00023224"/>
    </source>
</evidence>
<dbReference type="Pfam" id="PF00003">
    <property type="entry name" value="7tm_3"/>
    <property type="match status" value="1"/>
</dbReference>
<dbReference type="PROSITE" id="PS50259">
    <property type="entry name" value="G_PROTEIN_RECEP_F3_4"/>
    <property type="match status" value="1"/>
</dbReference>
<keyword evidence="4" id="KW-0297">G-protein coupled receptor</keyword>
<dbReference type="EMBL" id="JADGJQ010000007">
    <property type="protein sequence ID" value="KAJ3183073.1"/>
    <property type="molecule type" value="Genomic_DNA"/>
</dbReference>
<evidence type="ECO:0000256" key="1">
    <source>
        <dbReference type="ARBA" id="ARBA00004141"/>
    </source>
</evidence>
<keyword evidence="5 9" id="KW-0472">Membrane</keyword>
<dbReference type="GO" id="GO:0007214">
    <property type="term" value="P:gamma-aminobutyric acid signaling pathway"/>
    <property type="evidence" value="ECO:0007669"/>
    <property type="project" value="TreeGrafter"/>
</dbReference>
<dbReference type="GO" id="GO:0004965">
    <property type="term" value="F:G protein-coupled GABA receptor activity"/>
    <property type="evidence" value="ECO:0007669"/>
    <property type="project" value="InterPro"/>
</dbReference>
<evidence type="ECO:0000256" key="9">
    <source>
        <dbReference type="SAM" id="Phobius"/>
    </source>
</evidence>
<evidence type="ECO:0000313" key="13">
    <source>
        <dbReference type="Proteomes" id="UP001212152"/>
    </source>
</evidence>
<dbReference type="Gene3D" id="3.40.50.2300">
    <property type="match status" value="2"/>
</dbReference>
<evidence type="ECO:0000256" key="5">
    <source>
        <dbReference type="ARBA" id="ARBA00023136"/>
    </source>
</evidence>
<feature type="transmembrane region" description="Helical" evidence="9">
    <location>
        <begin position="739"/>
        <end position="761"/>
    </location>
</feature>
<feature type="chain" id="PRO_5041978609" description="G-protein coupled receptors family 3 profile domain-containing protein" evidence="10">
    <location>
        <begin position="25"/>
        <end position="979"/>
    </location>
</feature>
<feature type="transmembrane region" description="Helical" evidence="9">
    <location>
        <begin position="710"/>
        <end position="733"/>
    </location>
</feature>
<gene>
    <name evidence="12" type="ORF">HDU87_007495</name>
</gene>
<feature type="transmembrane region" description="Helical" evidence="9">
    <location>
        <begin position="560"/>
        <end position="581"/>
    </location>
</feature>
<reference evidence="12" key="1">
    <citation type="submission" date="2020-05" db="EMBL/GenBank/DDBJ databases">
        <title>Phylogenomic resolution of chytrid fungi.</title>
        <authorList>
            <person name="Stajich J.E."/>
            <person name="Amses K."/>
            <person name="Simmons R."/>
            <person name="Seto K."/>
            <person name="Myers J."/>
            <person name="Bonds A."/>
            <person name="Quandt C.A."/>
            <person name="Barry K."/>
            <person name="Liu P."/>
            <person name="Grigoriev I."/>
            <person name="Longcore J.E."/>
            <person name="James T.Y."/>
        </authorList>
    </citation>
    <scope>NUCLEOTIDE SEQUENCE</scope>
    <source>
        <strain evidence="12">JEL0379</strain>
    </source>
</reference>
<evidence type="ECO:0000256" key="7">
    <source>
        <dbReference type="ARBA" id="ARBA00023180"/>
    </source>
</evidence>
<dbReference type="InterPro" id="IPR000337">
    <property type="entry name" value="GPCR_3"/>
</dbReference>
<protein>
    <recommendedName>
        <fullName evidence="11">G-protein coupled receptors family 3 profile domain-containing protein</fullName>
    </recommendedName>
</protein>
<organism evidence="12 13">
    <name type="scientific">Geranomyces variabilis</name>
    <dbReference type="NCBI Taxonomy" id="109894"/>
    <lineage>
        <taxon>Eukaryota</taxon>
        <taxon>Fungi</taxon>
        <taxon>Fungi incertae sedis</taxon>
        <taxon>Chytridiomycota</taxon>
        <taxon>Chytridiomycota incertae sedis</taxon>
        <taxon>Chytridiomycetes</taxon>
        <taxon>Spizellomycetales</taxon>
        <taxon>Powellomycetaceae</taxon>
        <taxon>Geranomyces</taxon>
    </lineage>
</organism>
<keyword evidence="10" id="KW-0732">Signal</keyword>
<evidence type="ECO:0000256" key="2">
    <source>
        <dbReference type="ARBA" id="ARBA00022692"/>
    </source>
</evidence>
<comment type="caution">
    <text evidence="12">The sequence shown here is derived from an EMBL/GenBank/DDBJ whole genome shotgun (WGS) entry which is preliminary data.</text>
</comment>
<dbReference type="InterPro" id="IPR017978">
    <property type="entry name" value="GPCR_3_C"/>
</dbReference>
<dbReference type="InterPro" id="IPR028082">
    <property type="entry name" value="Peripla_BP_I"/>
</dbReference>
<evidence type="ECO:0000256" key="10">
    <source>
        <dbReference type="SAM" id="SignalP"/>
    </source>
</evidence>
<feature type="transmembrane region" description="Helical" evidence="9">
    <location>
        <begin position="526"/>
        <end position="548"/>
    </location>
</feature>
<dbReference type="PANTHER" id="PTHR10519:SF20">
    <property type="entry name" value="G-PROTEIN COUPLED RECEPTOR 156-RELATED"/>
    <property type="match status" value="1"/>
</dbReference>
<feature type="transmembrane region" description="Helical" evidence="9">
    <location>
        <begin position="618"/>
        <end position="641"/>
    </location>
</feature>
<evidence type="ECO:0000313" key="12">
    <source>
        <dbReference type="EMBL" id="KAJ3183073.1"/>
    </source>
</evidence>
<evidence type="ECO:0000259" key="11">
    <source>
        <dbReference type="PROSITE" id="PS50259"/>
    </source>
</evidence>
<accession>A0AAD5TUD5</accession>
<dbReference type="Pfam" id="PF01094">
    <property type="entry name" value="ANF_receptor"/>
    <property type="match status" value="1"/>
</dbReference>
<keyword evidence="2 9" id="KW-0812">Transmembrane</keyword>